<evidence type="ECO:0000313" key="2">
    <source>
        <dbReference type="Proteomes" id="UP000188354"/>
    </source>
</evidence>
<protein>
    <submittedName>
        <fullName evidence="1">Uncharacterized protein</fullName>
    </submittedName>
</protein>
<dbReference type="Gramene" id="OIW04583">
    <property type="protein sequence ID" value="OIW04583"/>
    <property type="gene ID" value="TanjilG_18060"/>
</dbReference>
<accession>A0A1J7GVJ4</accession>
<organism evidence="1 2">
    <name type="scientific">Lupinus angustifolius</name>
    <name type="common">Narrow-leaved blue lupine</name>
    <dbReference type="NCBI Taxonomy" id="3871"/>
    <lineage>
        <taxon>Eukaryota</taxon>
        <taxon>Viridiplantae</taxon>
        <taxon>Streptophyta</taxon>
        <taxon>Embryophyta</taxon>
        <taxon>Tracheophyta</taxon>
        <taxon>Spermatophyta</taxon>
        <taxon>Magnoliopsida</taxon>
        <taxon>eudicotyledons</taxon>
        <taxon>Gunneridae</taxon>
        <taxon>Pentapetalae</taxon>
        <taxon>rosids</taxon>
        <taxon>fabids</taxon>
        <taxon>Fabales</taxon>
        <taxon>Fabaceae</taxon>
        <taxon>Papilionoideae</taxon>
        <taxon>50 kb inversion clade</taxon>
        <taxon>genistoids sensu lato</taxon>
        <taxon>core genistoids</taxon>
        <taxon>Genisteae</taxon>
        <taxon>Lupinus</taxon>
    </lineage>
</organism>
<keyword evidence="2" id="KW-1185">Reference proteome</keyword>
<dbReference type="Proteomes" id="UP000188354">
    <property type="component" value="Chromosome LG09"/>
</dbReference>
<name>A0A1J7GVJ4_LUPAN</name>
<dbReference type="EMBL" id="CM007369">
    <property type="protein sequence ID" value="OIW04583.1"/>
    <property type="molecule type" value="Genomic_DNA"/>
</dbReference>
<reference evidence="1 2" key="1">
    <citation type="journal article" date="2017" name="Plant Biotechnol. J.">
        <title>A comprehensive draft genome sequence for lupin (Lupinus angustifolius), an emerging health food: insights into plant-microbe interactions and legume evolution.</title>
        <authorList>
            <person name="Hane J.K."/>
            <person name="Ming Y."/>
            <person name="Kamphuis L.G."/>
            <person name="Nelson M.N."/>
            <person name="Garg G."/>
            <person name="Atkins C.A."/>
            <person name="Bayer P.E."/>
            <person name="Bravo A."/>
            <person name="Bringans S."/>
            <person name="Cannon S."/>
            <person name="Edwards D."/>
            <person name="Foley R."/>
            <person name="Gao L.L."/>
            <person name="Harrison M.J."/>
            <person name="Huang W."/>
            <person name="Hurgobin B."/>
            <person name="Li S."/>
            <person name="Liu C.W."/>
            <person name="McGrath A."/>
            <person name="Morahan G."/>
            <person name="Murray J."/>
            <person name="Weller J."/>
            <person name="Jian J."/>
            <person name="Singh K.B."/>
        </authorList>
    </citation>
    <scope>NUCLEOTIDE SEQUENCE [LARGE SCALE GENOMIC DNA]</scope>
    <source>
        <strain evidence="2">cv. Tanjil</strain>
        <tissue evidence="1">Whole plant</tissue>
    </source>
</reference>
<dbReference type="AlphaFoldDB" id="A0A1J7GVJ4"/>
<sequence>MNEGRIEGLHFHHIELENDKPKKAIEEMVDFKEYKESYTLANNLTSAASVRTMTTIENNMRKSLPLFIESGNNHKCLGVQVAKKLGHLFLTVADGNKLQMPSSVKNCKLNLNYTTFRSDIMVMVLGCWTHN</sequence>
<proteinExistence type="predicted"/>
<gene>
    <name evidence="1" type="ORF">TanjilG_18060</name>
</gene>
<evidence type="ECO:0000313" key="1">
    <source>
        <dbReference type="EMBL" id="OIW04583.1"/>
    </source>
</evidence>